<sequence length="689" mass="77780">MPVTRRQSGKLPVPSRFVRSGEAMERGTDDELLSDLTDIEVSDGDESEDDDYVRAPQTPARKRAKVTSRTKASKKDKAPLSALPTMPIDILFEIFGHLTPRDLISITATNKAFRQLLMTRKAITVWKAVRKQEYDAPDCPPGISEPQWANLLWGGNTCQECGTKNVVRINWGILRRVCTACMKQHLVRTAAFKKNFPDLDVSIMELLPYSNVGGWAHGWATKTRFYWDADIVDMADKLADLERDIHMRKPHARRARKEFKAAKVAQVDGIRKHIVVCEKWMEQVTERRRQDQEILKEERLEAIRSRLVELGHDYRDAKDAVPLYDPRIVAKPLTDRSWKQMRIRFERDATAAKERRFAYELEKIKSARKDIVANIYAEHCKDLTPLQKSYMPFKDDVCQFAGFAELIDADREVAVTEADFADAVKALPDLIAKFSENRKSKLAALVPPRPAPEQAAVGSSKLETSTPAPADLATSVFACTPCYTWRPYPYLQTPACSISHSILSGEQAVLHVTHEPQGPAWDAYLGNVKSLSFSADGSAAAASLVKLLGLDADIAVPRDLDDIDARFACMACGPHVHQGASVRSTMTWRQCIWHFVLHKANTQHSAPDWYRLTDEEAALAREDERPDPAALWTCNRCALNRKRDELVMHVKTFHAVDDPVDGEDLFRNPRENPSQPRNGFLYIDGRPAE</sequence>
<dbReference type="EMBL" id="LUGG01000005">
    <property type="protein sequence ID" value="OBZ74626.1"/>
    <property type="molecule type" value="Genomic_DNA"/>
</dbReference>
<proteinExistence type="predicted"/>
<gene>
    <name evidence="3" type="ORF">A0H81_05073</name>
</gene>
<evidence type="ECO:0000256" key="1">
    <source>
        <dbReference type="SAM" id="MobiDB-lite"/>
    </source>
</evidence>
<dbReference type="AlphaFoldDB" id="A0A1C7ME19"/>
<evidence type="ECO:0000313" key="3">
    <source>
        <dbReference type="EMBL" id="OBZ74626.1"/>
    </source>
</evidence>
<dbReference type="InterPro" id="IPR001810">
    <property type="entry name" value="F-box_dom"/>
</dbReference>
<feature type="compositionally biased region" description="Basic residues" evidence="1">
    <location>
        <begin position="60"/>
        <end position="72"/>
    </location>
</feature>
<accession>A0A1C7ME19</accession>
<dbReference type="Gene3D" id="1.20.1280.50">
    <property type="match status" value="1"/>
</dbReference>
<dbReference type="OMA" id="AHICERH"/>
<dbReference type="Pfam" id="PF00646">
    <property type="entry name" value="F-box"/>
    <property type="match status" value="1"/>
</dbReference>
<dbReference type="InterPro" id="IPR036047">
    <property type="entry name" value="F-box-like_dom_sf"/>
</dbReference>
<feature type="region of interest" description="Disordered" evidence="1">
    <location>
        <begin position="1"/>
        <end position="78"/>
    </location>
</feature>
<organism evidence="3 4">
    <name type="scientific">Grifola frondosa</name>
    <name type="common">Maitake</name>
    <name type="synonym">Polyporus frondosus</name>
    <dbReference type="NCBI Taxonomy" id="5627"/>
    <lineage>
        <taxon>Eukaryota</taxon>
        <taxon>Fungi</taxon>
        <taxon>Dikarya</taxon>
        <taxon>Basidiomycota</taxon>
        <taxon>Agaricomycotina</taxon>
        <taxon>Agaricomycetes</taxon>
        <taxon>Polyporales</taxon>
        <taxon>Grifolaceae</taxon>
        <taxon>Grifola</taxon>
    </lineage>
</organism>
<evidence type="ECO:0000313" key="4">
    <source>
        <dbReference type="Proteomes" id="UP000092993"/>
    </source>
</evidence>
<reference evidence="3 4" key="1">
    <citation type="submission" date="2016-03" db="EMBL/GenBank/DDBJ databases">
        <title>Whole genome sequencing of Grifola frondosa 9006-11.</title>
        <authorList>
            <person name="Min B."/>
            <person name="Park H."/>
            <person name="Kim J.-G."/>
            <person name="Cho H."/>
            <person name="Oh Y.-L."/>
            <person name="Kong W.-S."/>
            <person name="Choi I.-G."/>
        </authorList>
    </citation>
    <scope>NUCLEOTIDE SEQUENCE [LARGE SCALE GENOMIC DNA]</scope>
    <source>
        <strain evidence="3 4">9006-11</strain>
    </source>
</reference>
<dbReference type="CDD" id="cd09917">
    <property type="entry name" value="F-box_SF"/>
    <property type="match status" value="1"/>
</dbReference>
<feature type="domain" description="F-box" evidence="2">
    <location>
        <begin position="80"/>
        <end position="129"/>
    </location>
</feature>
<feature type="region of interest" description="Disordered" evidence="1">
    <location>
        <begin position="666"/>
        <end position="689"/>
    </location>
</feature>
<dbReference type="STRING" id="5627.A0A1C7ME19"/>
<keyword evidence="4" id="KW-1185">Reference proteome</keyword>
<protein>
    <recommendedName>
        <fullName evidence="2">F-box domain-containing protein</fullName>
    </recommendedName>
</protein>
<dbReference type="PROSITE" id="PS50181">
    <property type="entry name" value="FBOX"/>
    <property type="match status" value="1"/>
</dbReference>
<dbReference type="OrthoDB" id="2751668at2759"/>
<evidence type="ECO:0000259" key="2">
    <source>
        <dbReference type="PROSITE" id="PS50181"/>
    </source>
</evidence>
<comment type="caution">
    <text evidence="3">The sequence shown here is derived from an EMBL/GenBank/DDBJ whole genome shotgun (WGS) entry which is preliminary data.</text>
</comment>
<dbReference type="Proteomes" id="UP000092993">
    <property type="component" value="Unassembled WGS sequence"/>
</dbReference>
<name>A0A1C7ME19_GRIFR</name>
<feature type="compositionally biased region" description="Acidic residues" evidence="1">
    <location>
        <begin position="30"/>
        <end position="51"/>
    </location>
</feature>
<dbReference type="SUPFAM" id="SSF81383">
    <property type="entry name" value="F-box domain"/>
    <property type="match status" value="1"/>
</dbReference>